<proteinExistence type="predicted"/>
<dbReference type="OrthoDB" id="2489287at2759"/>
<evidence type="ECO:0000313" key="4">
    <source>
        <dbReference type="Proteomes" id="UP000232688"/>
    </source>
</evidence>
<evidence type="ECO:0000313" key="1">
    <source>
        <dbReference type="EMBL" id="PKC13013.1"/>
    </source>
</evidence>
<dbReference type="EMBL" id="LLXJ01000213">
    <property type="protein sequence ID" value="PKC13013.1"/>
    <property type="molecule type" value="Genomic_DNA"/>
</dbReference>
<accession>A0A2I1E202</accession>
<feature type="non-terminal residue" evidence="1">
    <location>
        <position position="90"/>
    </location>
</feature>
<organism evidence="1 5">
    <name type="scientific">Rhizophagus irregularis</name>
    <dbReference type="NCBI Taxonomy" id="588596"/>
    <lineage>
        <taxon>Eukaryota</taxon>
        <taxon>Fungi</taxon>
        <taxon>Fungi incertae sedis</taxon>
        <taxon>Mucoromycota</taxon>
        <taxon>Glomeromycotina</taxon>
        <taxon>Glomeromycetes</taxon>
        <taxon>Glomerales</taxon>
        <taxon>Glomeraceae</taxon>
        <taxon>Rhizophagus</taxon>
    </lineage>
</organism>
<reference evidence="1 5" key="2">
    <citation type="submission" date="2017-09" db="EMBL/GenBank/DDBJ databases">
        <title>Extensive intraspecific genome diversity in a model arbuscular mycorrhizal fungus.</title>
        <authorList>
            <person name="Chen E.C."/>
            <person name="Morin E."/>
            <person name="Beaudet D."/>
            <person name="Noel J."/>
            <person name="Ndikumana S."/>
            <person name="Charron P."/>
            <person name="St-Onge C."/>
            <person name="Giorgi J."/>
            <person name="Grigoriev I.V."/>
            <person name="Roux C."/>
            <person name="Martin F.M."/>
            <person name="Corradi N."/>
        </authorList>
    </citation>
    <scope>NUCLEOTIDE SEQUENCE [LARGE SCALE GENOMIC DNA]</scope>
    <source>
        <strain evidence="1 5">A5</strain>
    </source>
</reference>
<reference evidence="5 6" key="1">
    <citation type="submission" date="2016-04" db="EMBL/GenBank/DDBJ databases">
        <title>Genome analyses suggest a sexual origin of heterokaryosis in a supposedly ancient asexual fungus.</title>
        <authorList>
            <person name="Ropars J."/>
            <person name="Sedzielewska K."/>
            <person name="Noel J."/>
            <person name="Charron P."/>
            <person name="Farinelli L."/>
            <person name="Marton T."/>
            <person name="Kruger M."/>
            <person name="Pelin A."/>
            <person name="Brachmann A."/>
            <person name="Corradi N."/>
        </authorList>
    </citation>
    <scope>NUCLEOTIDE SEQUENCE [LARGE SCALE GENOMIC DNA]</scope>
    <source>
        <strain evidence="1 5">A5</strain>
        <strain evidence="3 6">C2</strain>
    </source>
</reference>
<dbReference type="VEuPathDB" id="FungiDB:RhiirA1_410036"/>
<dbReference type="Proteomes" id="UP000232688">
    <property type="component" value="Unassembled WGS sequence"/>
</dbReference>
<dbReference type="AlphaFoldDB" id="A0A2I1E202"/>
<protein>
    <submittedName>
        <fullName evidence="1">Uncharacterized protein</fullName>
    </submittedName>
</protein>
<evidence type="ECO:0000313" key="6">
    <source>
        <dbReference type="Proteomes" id="UP000233469"/>
    </source>
</evidence>
<evidence type="ECO:0000313" key="3">
    <source>
        <dbReference type="EMBL" id="PKK75016.1"/>
    </source>
</evidence>
<dbReference type="EMBL" id="LLXL01000272">
    <property type="protein sequence ID" value="PKK75016.1"/>
    <property type="molecule type" value="Genomic_DNA"/>
</dbReference>
<evidence type="ECO:0000313" key="5">
    <source>
        <dbReference type="Proteomes" id="UP000232722"/>
    </source>
</evidence>
<reference evidence="4 6" key="3">
    <citation type="submission" date="2017-10" db="EMBL/GenBank/DDBJ databases">
        <title>Extensive intraspecific genome diversity in a model arbuscular mycorrhizal fungus.</title>
        <authorList>
            <person name="Chen E.C.H."/>
            <person name="Morin E."/>
            <person name="Baudet D."/>
            <person name="Noel J."/>
            <person name="Ndikumana S."/>
            <person name="Charron P."/>
            <person name="St-Onge C."/>
            <person name="Giorgi J."/>
            <person name="Grigoriev I.V."/>
            <person name="Roux C."/>
            <person name="Martin F.M."/>
            <person name="Corradi N."/>
        </authorList>
    </citation>
    <scope>NUCLEOTIDE SEQUENCE [LARGE SCALE GENOMIC DNA]</scope>
    <source>
        <strain evidence="2 4">A1</strain>
        <strain evidence="3 6">C2</strain>
    </source>
</reference>
<sequence>MIGQMIIDVFKNQKYLAKEIMKMFMETVSLKKLSYYTSSKTINLSFLRYPGAKGCLTNLSKLSCNSNVKSAFFYKLSQICCNIQSLTIEF</sequence>
<dbReference type="Proteomes" id="UP000233469">
    <property type="component" value="Unassembled WGS sequence"/>
</dbReference>
<evidence type="ECO:0000313" key="2">
    <source>
        <dbReference type="EMBL" id="PKC73845.1"/>
    </source>
</evidence>
<dbReference type="Proteomes" id="UP000232722">
    <property type="component" value="Unassembled WGS sequence"/>
</dbReference>
<reference evidence="2 4" key="4">
    <citation type="submission" date="2017-10" db="EMBL/GenBank/DDBJ databases">
        <title>Genome analyses suggest a sexual origin of heterokaryosis in a supposedly ancient asexual fungus.</title>
        <authorList>
            <person name="Corradi N."/>
            <person name="Sedzielewska K."/>
            <person name="Noel J."/>
            <person name="Charron P."/>
            <person name="Farinelli L."/>
            <person name="Marton T."/>
            <person name="Kruger M."/>
            <person name="Pelin A."/>
            <person name="Brachmann A."/>
            <person name="Corradi N."/>
        </authorList>
    </citation>
    <scope>NUCLEOTIDE SEQUENCE [LARGE SCALE GENOMIC DNA]</scope>
    <source>
        <strain evidence="2 4">A1</strain>
    </source>
</reference>
<gene>
    <name evidence="2" type="ORF">RhiirA1_410036</name>
    <name evidence="1" type="ORF">RhiirA5_352205</name>
    <name evidence="3" type="ORF">RhiirC2_737565</name>
</gene>
<comment type="caution">
    <text evidence="1">The sequence shown here is derived from an EMBL/GenBank/DDBJ whole genome shotgun (WGS) entry which is preliminary data.</text>
</comment>
<name>A0A2I1E202_9GLOM</name>
<dbReference type="EMBL" id="LLXH01000073">
    <property type="protein sequence ID" value="PKC73845.1"/>
    <property type="molecule type" value="Genomic_DNA"/>
</dbReference>